<dbReference type="InterPro" id="IPR001633">
    <property type="entry name" value="EAL_dom"/>
</dbReference>
<feature type="transmembrane region" description="Helical" evidence="8">
    <location>
        <begin position="120"/>
        <end position="140"/>
    </location>
</feature>
<dbReference type="SMART" id="SM00052">
    <property type="entry name" value="EAL"/>
    <property type="match status" value="1"/>
</dbReference>
<accession>A0AB73T1V9</accession>
<evidence type="ECO:0000256" key="2">
    <source>
        <dbReference type="ARBA" id="ARBA00022448"/>
    </source>
</evidence>
<proteinExistence type="predicted"/>
<dbReference type="RefSeq" id="WP_109747246.1">
    <property type="nucleotide sequence ID" value="NZ_JANKBI010000010.1"/>
</dbReference>
<dbReference type="Proteomes" id="UP000245412">
    <property type="component" value="Unassembled WGS sequence"/>
</dbReference>
<feature type="transmembrane region" description="Helical" evidence="8">
    <location>
        <begin position="58"/>
        <end position="84"/>
    </location>
</feature>
<dbReference type="PANTHER" id="PTHR33121:SF70">
    <property type="entry name" value="SIGNALING PROTEIN YKOW"/>
    <property type="match status" value="1"/>
</dbReference>
<organism evidence="11 12">
    <name type="scientific">Murimonas intestini</name>
    <dbReference type="NCBI Taxonomy" id="1337051"/>
    <lineage>
        <taxon>Bacteria</taxon>
        <taxon>Bacillati</taxon>
        <taxon>Bacillota</taxon>
        <taxon>Clostridia</taxon>
        <taxon>Lachnospirales</taxon>
        <taxon>Lachnospiraceae</taxon>
        <taxon>Murimonas</taxon>
    </lineage>
</organism>
<evidence type="ECO:0000256" key="7">
    <source>
        <dbReference type="ARBA" id="ARBA00023136"/>
    </source>
</evidence>
<dbReference type="CDD" id="cd01948">
    <property type="entry name" value="EAL"/>
    <property type="match status" value="1"/>
</dbReference>
<dbReference type="Pfam" id="PF00563">
    <property type="entry name" value="EAL"/>
    <property type="match status" value="1"/>
</dbReference>
<keyword evidence="7 8" id="KW-0472">Membrane</keyword>
<evidence type="ECO:0000259" key="10">
    <source>
        <dbReference type="PROSITE" id="PS51105"/>
    </source>
</evidence>
<reference evidence="11 12" key="1">
    <citation type="submission" date="2018-05" db="EMBL/GenBank/DDBJ databases">
        <authorList>
            <person name="Goeker M."/>
            <person name="Huntemann M."/>
            <person name="Clum A."/>
            <person name="Pillay M."/>
            <person name="Palaniappan K."/>
            <person name="Varghese N."/>
            <person name="Mikhailova N."/>
            <person name="Stamatis D."/>
            <person name="Reddy T."/>
            <person name="Daum C."/>
            <person name="Shapiro N."/>
            <person name="Ivanova N."/>
            <person name="Kyrpides N."/>
            <person name="Woyke T."/>
        </authorList>
    </citation>
    <scope>NUCLEOTIDE SEQUENCE [LARGE SCALE GENOMIC DNA]</scope>
    <source>
        <strain evidence="11 12">DSM 26524</strain>
    </source>
</reference>
<dbReference type="InterPro" id="IPR035919">
    <property type="entry name" value="EAL_sf"/>
</dbReference>
<evidence type="ECO:0000256" key="8">
    <source>
        <dbReference type="SAM" id="Phobius"/>
    </source>
</evidence>
<dbReference type="PROSITE" id="PS50883">
    <property type="entry name" value="EAL"/>
    <property type="match status" value="1"/>
</dbReference>
<dbReference type="GO" id="GO:0005886">
    <property type="term" value="C:plasma membrane"/>
    <property type="evidence" value="ECO:0007669"/>
    <property type="project" value="UniProtKB-SubCell"/>
</dbReference>
<evidence type="ECO:0000256" key="6">
    <source>
        <dbReference type="ARBA" id="ARBA00022989"/>
    </source>
</evidence>
<feature type="domain" description="PTS EIIC type-3" evidence="10">
    <location>
        <begin position="1"/>
        <end position="399"/>
    </location>
</feature>
<dbReference type="GO" id="GO:0008982">
    <property type="term" value="F:protein-N(PI)-phosphohistidine-sugar phosphotransferase activity"/>
    <property type="evidence" value="ECO:0007669"/>
    <property type="project" value="InterPro"/>
</dbReference>
<evidence type="ECO:0000256" key="5">
    <source>
        <dbReference type="ARBA" id="ARBA00022692"/>
    </source>
</evidence>
<feature type="transmembrane region" description="Helical" evidence="8">
    <location>
        <begin position="306"/>
        <end position="327"/>
    </location>
</feature>
<feature type="transmembrane region" description="Helical" evidence="8">
    <location>
        <begin position="12"/>
        <end position="38"/>
    </location>
</feature>
<evidence type="ECO:0000256" key="4">
    <source>
        <dbReference type="ARBA" id="ARBA00022597"/>
    </source>
</evidence>
<keyword evidence="4" id="KW-0762">Sugar transport</keyword>
<keyword evidence="6 8" id="KW-1133">Transmembrane helix</keyword>
<sequence>MQQGHSKVKFRYSIYALSIRHGLTLAIPFITVGAFALLLNNFPLTAYQEFLASFLNGALSAILTVIYEVTLGSLAFVLLITISLSYGKLSSVDEVMFYPLMAGASYLAFCGGIKQQGEYIFGAEWVFTAMCITLLSCVLFRKGIKLCSRFRRLHTIGAEYLFNQSILSIIPAIVIVTAFAALGYTLRAVWGDSNITNFGSYLFLRIFSGIGGNLPGILLYVLLSHFLWFAGIHGTNTLEAVSQRLFEQGVDVNQALVAAGQAPTQIYSKTFLDTFVFLGGCGCALSLVLALCFCARKSHNRKLARVALPSALFNISEIAVFGLPVIFNTTMLIPFVAVPLVMTLTSTLAMELGLVPLVTKSVGWTVPVLASGYQATGSVAGSILQLVNVFIGMLIYIPFVRRSEEQQSEEFCSAVRQMETDMAAAEIRGITPRFLDNSYPCQSYAQTLSMDLKIAISRNQLQLYYQPQVSEGNQLHGVEALLRWKHPVVGFIAPPVVVNLAQESQVMNEMTYYVLRMACRDAQELDRNVRYPVYMAVNISPRQLEEEDFSETVLEILKEYQMGKVHLVLEVTERSVLETSDRLMERINRLRKAGVEFSMDDFGMGHGSMVRLQENLFDEVKLDGNLVTQLMDNERSRDIVSGIMQMSSSLRFRVVAEFVENEEQKQMLESLGCTIYQGYYFGRPVELDVLLEGIQAG</sequence>
<dbReference type="InterPro" id="IPR003352">
    <property type="entry name" value="PTS_EIIC"/>
</dbReference>
<evidence type="ECO:0000259" key="9">
    <source>
        <dbReference type="PROSITE" id="PS50883"/>
    </source>
</evidence>
<dbReference type="InterPro" id="IPR050706">
    <property type="entry name" value="Cyclic-di-GMP_PDE-like"/>
</dbReference>
<dbReference type="Gene3D" id="3.20.20.450">
    <property type="entry name" value="EAL domain"/>
    <property type="match status" value="1"/>
</dbReference>
<dbReference type="PANTHER" id="PTHR33121">
    <property type="entry name" value="CYCLIC DI-GMP PHOSPHODIESTERASE PDEF"/>
    <property type="match status" value="1"/>
</dbReference>
<dbReference type="SUPFAM" id="SSF141868">
    <property type="entry name" value="EAL domain-like"/>
    <property type="match status" value="1"/>
</dbReference>
<evidence type="ECO:0000256" key="3">
    <source>
        <dbReference type="ARBA" id="ARBA00022475"/>
    </source>
</evidence>
<keyword evidence="3" id="KW-1003">Cell membrane</keyword>
<feature type="domain" description="EAL" evidence="9">
    <location>
        <begin position="445"/>
        <end position="697"/>
    </location>
</feature>
<evidence type="ECO:0000256" key="1">
    <source>
        <dbReference type="ARBA" id="ARBA00004651"/>
    </source>
</evidence>
<evidence type="ECO:0000313" key="12">
    <source>
        <dbReference type="Proteomes" id="UP000245412"/>
    </source>
</evidence>
<dbReference type="AlphaFoldDB" id="A0AB73T1V9"/>
<gene>
    <name evidence="11" type="ORF">C7383_10998</name>
</gene>
<comment type="caution">
    <text evidence="11">The sequence shown here is derived from an EMBL/GenBank/DDBJ whole genome shotgun (WGS) entry which is preliminary data.</text>
</comment>
<feature type="transmembrane region" description="Helical" evidence="8">
    <location>
        <begin position="379"/>
        <end position="399"/>
    </location>
</feature>
<dbReference type="InterPro" id="IPR004501">
    <property type="entry name" value="PTS_EIIC_3"/>
</dbReference>
<dbReference type="EMBL" id="QGGY01000009">
    <property type="protein sequence ID" value="PWJ74362.1"/>
    <property type="molecule type" value="Genomic_DNA"/>
</dbReference>
<comment type="subcellular location">
    <subcellularLocation>
        <location evidence="1">Cell membrane</location>
        <topology evidence="1">Multi-pass membrane protein</topology>
    </subcellularLocation>
</comment>
<keyword evidence="12" id="KW-1185">Reference proteome</keyword>
<feature type="transmembrane region" description="Helical" evidence="8">
    <location>
        <begin position="161"/>
        <end position="182"/>
    </location>
</feature>
<feature type="transmembrane region" description="Helical" evidence="8">
    <location>
        <begin position="275"/>
        <end position="294"/>
    </location>
</feature>
<name>A0AB73T1V9_9FIRM</name>
<dbReference type="Pfam" id="PF02378">
    <property type="entry name" value="PTS_EIIC"/>
    <property type="match status" value="1"/>
</dbReference>
<dbReference type="PROSITE" id="PS51105">
    <property type="entry name" value="PTS_EIIC_TYPE_3"/>
    <property type="match status" value="1"/>
</dbReference>
<keyword evidence="2" id="KW-0813">Transport</keyword>
<dbReference type="GO" id="GO:0071111">
    <property type="term" value="F:cyclic-guanylate-specific phosphodiesterase activity"/>
    <property type="evidence" value="ECO:0007669"/>
    <property type="project" value="InterPro"/>
</dbReference>
<protein>
    <submittedName>
        <fullName evidence="11">Lactose/cellobiose-specific phosphotransferase system IIC component</fullName>
    </submittedName>
</protein>
<evidence type="ECO:0000313" key="11">
    <source>
        <dbReference type="EMBL" id="PWJ74362.1"/>
    </source>
</evidence>
<dbReference type="GO" id="GO:0009401">
    <property type="term" value="P:phosphoenolpyruvate-dependent sugar phosphotransferase system"/>
    <property type="evidence" value="ECO:0007669"/>
    <property type="project" value="InterPro"/>
</dbReference>
<keyword evidence="5 8" id="KW-0812">Transmembrane</keyword>
<feature type="transmembrane region" description="Helical" evidence="8">
    <location>
        <begin position="333"/>
        <end position="358"/>
    </location>
</feature>